<keyword evidence="9" id="KW-0119">Carbohydrate metabolism</keyword>
<evidence type="ECO:0000256" key="1">
    <source>
        <dbReference type="ARBA" id="ARBA00001941"/>
    </source>
</evidence>
<dbReference type="Gene3D" id="3.20.20.370">
    <property type="entry name" value="Glycoside hydrolase/deacetylase"/>
    <property type="match status" value="1"/>
</dbReference>
<evidence type="ECO:0000256" key="10">
    <source>
        <dbReference type="ARBA" id="ARBA00023285"/>
    </source>
</evidence>
<feature type="region of interest" description="Disordered" evidence="16">
    <location>
        <begin position="59"/>
        <end position="84"/>
    </location>
</feature>
<dbReference type="EC" id="3.5.1.41" evidence="14"/>
<accession>A0AAW0FVY4</accession>
<dbReference type="GO" id="GO:0009272">
    <property type="term" value="P:fungal-type cell wall biogenesis"/>
    <property type="evidence" value="ECO:0007669"/>
    <property type="project" value="UniProtKB-ARBA"/>
</dbReference>
<feature type="compositionally biased region" description="Polar residues" evidence="16">
    <location>
        <begin position="75"/>
        <end position="84"/>
    </location>
</feature>
<dbReference type="GO" id="GO:0046872">
    <property type="term" value="F:metal ion binding"/>
    <property type="evidence" value="ECO:0007669"/>
    <property type="project" value="UniProtKB-KW"/>
</dbReference>
<keyword evidence="11" id="KW-0449">Lipoprotein</keyword>
<gene>
    <name evidence="19" type="ORF">QCA50_011032</name>
</gene>
<proteinExistence type="predicted"/>
<feature type="chain" id="PRO_5043508360" description="chitin deacetylase" evidence="17">
    <location>
        <begin position="19"/>
        <end position="470"/>
    </location>
</feature>
<evidence type="ECO:0000256" key="11">
    <source>
        <dbReference type="ARBA" id="ARBA00023288"/>
    </source>
</evidence>
<dbReference type="InterPro" id="IPR011330">
    <property type="entry name" value="Glyco_hydro/deAcase_b/a-brl"/>
</dbReference>
<keyword evidence="12" id="KW-0961">Cell wall biogenesis/degradation</keyword>
<keyword evidence="3" id="KW-1003">Cell membrane</keyword>
<dbReference type="Proteomes" id="UP001385951">
    <property type="component" value="Unassembled WGS sequence"/>
</dbReference>
<keyword evidence="7" id="KW-0146">Chitin degradation</keyword>
<evidence type="ECO:0000256" key="4">
    <source>
        <dbReference type="ARBA" id="ARBA00022622"/>
    </source>
</evidence>
<evidence type="ECO:0000256" key="3">
    <source>
        <dbReference type="ARBA" id="ARBA00022475"/>
    </source>
</evidence>
<dbReference type="GO" id="GO:0071555">
    <property type="term" value="P:cell wall organization"/>
    <property type="evidence" value="ECO:0007669"/>
    <property type="project" value="UniProtKB-KW"/>
</dbReference>
<keyword evidence="17" id="KW-0732">Signal</keyword>
<dbReference type="EMBL" id="JASBNA010000019">
    <property type="protein sequence ID" value="KAK7685688.1"/>
    <property type="molecule type" value="Genomic_DNA"/>
</dbReference>
<organism evidence="19 20">
    <name type="scientific">Cerrena zonata</name>
    <dbReference type="NCBI Taxonomy" id="2478898"/>
    <lineage>
        <taxon>Eukaryota</taxon>
        <taxon>Fungi</taxon>
        <taxon>Dikarya</taxon>
        <taxon>Basidiomycota</taxon>
        <taxon>Agaricomycotina</taxon>
        <taxon>Agaricomycetes</taxon>
        <taxon>Polyporales</taxon>
        <taxon>Cerrenaceae</taxon>
        <taxon>Cerrena</taxon>
    </lineage>
</organism>
<dbReference type="InterPro" id="IPR002509">
    <property type="entry name" value="NODB_dom"/>
</dbReference>
<evidence type="ECO:0000256" key="5">
    <source>
        <dbReference type="ARBA" id="ARBA00022723"/>
    </source>
</evidence>
<keyword evidence="5" id="KW-0479">Metal-binding</keyword>
<dbReference type="GO" id="GO:0098552">
    <property type="term" value="C:side of membrane"/>
    <property type="evidence" value="ECO:0007669"/>
    <property type="project" value="UniProtKB-KW"/>
</dbReference>
<comment type="cofactor">
    <cofactor evidence="1">
        <name>Co(2+)</name>
        <dbReference type="ChEBI" id="CHEBI:48828"/>
    </cofactor>
</comment>
<keyword evidence="4" id="KW-0336">GPI-anchor</keyword>
<evidence type="ECO:0000256" key="7">
    <source>
        <dbReference type="ARBA" id="ARBA00023024"/>
    </source>
</evidence>
<keyword evidence="13" id="KW-0624">Polysaccharide degradation</keyword>
<keyword evidence="20" id="KW-1185">Reference proteome</keyword>
<dbReference type="AlphaFoldDB" id="A0AAW0FVY4"/>
<name>A0AAW0FVY4_9APHY</name>
<dbReference type="InterPro" id="IPR050248">
    <property type="entry name" value="Polysacc_deacetylase_ArnD"/>
</dbReference>
<dbReference type="GO" id="GO:0005886">
    <property type="term" value="C:plasma membrane"/>
    <property type="evidence" value="ECO:0007669"/>
    <property type="project" value="UniProtKB-SubCell"/>
</dbReference>
<keyword evidence="8" id="KW-0472">Membrane</keyword>
<dbReference type="Pfam" id="PF01522">
    <property type="entry name" value="Polysacc_deac_1"/>
    <property type="match status" value="1"/>
</dbReference>
<reference evidence="19 20" key="1">
    <citation type="submission" date="2022-09" db="EMBL/GenBank/DDBJ databases">
        <authorList>
            <person name="Palmer J.M."/>
        </authorList>
    </citation>
    <scope>NUCLEOTIDE SEQUENCE [LARGE SCALE GENOMIC DNA]</scope>
    <source>
        <strain evidence="19 20">DSM 7382</strain>
    </source>
</reference>
<dbReference type="GO" id="GO:0006032">
    <property type="term" value="P:chitin catabolic process"/>
    <property type="evidence" value="ECO:0007669"/>
    <property type="project" value="UniProtKB-KW"/>
</dbReference>
<feature type="domain" description="NodB homology" evidence="18">
    <location>
        <begin position="205"/>
        <end position="397"/>
    </location>
</feature>
<comment type="catalytic activity">
    <reaction evidence="15">
        <text>[(1-&gt;4)-N-acetyl-beta-D-glucosaminyl](n) + n H2O = chitosan + n acetate</text>
        <dbReference type="Rhea" id="RHEA:10464"/>
        <dbReference type="Rhea" id="RHEA-COMP:9593"/>
        <dbReference type="Rhea" id="RHEA-COMP:9597"/>
        <dbReference type="ChEBI" id="CHEBI:15377"/>
        <dbReference type="ChEBI" id="CHEBI:17029"/>
        <dbReference type="ChEBI" id="CHEBI:30089"/>
        <dbReference type="ChEBI" id="CHEBI:57704"/>
        <dbReference type="EC" id="3.5.1.41"/>
    </reaction>
    <physiologicalReaction direction="left-to-right" evidence="15">
        <dbReference type="Rhea" id="RHEA:10465"/>
    </physiologicalReaction>
</comment>
<evidence type="ECO:0000256" key="8">
    <source>
        <dbReference type="ARBA" id="ARBA00023136"/>
    </source>
</evidence>
<feature type="signal peptide" evidence="17">
    <location>
        <begin position="1"/>
        <end position="18"/>
    </location>
</feature>
<evidence type="ECO:0000259" key="18">
    <source>
        <dbReference type="PROSITE" id="PS51677"/>
    </source>
</evidence>
<dbReference type="GO" id="GO:0004099">
    <property type="term" value="F:chitin deacetylase activity"/>
    <property type="evidence" value="ECO:0007669"/>
    <property type="project" value="UniProtKB-EC"/>
</dbReference>
<comment type="caution">
    <text evidence="19">The sequence shown here is derived from an EMBL/GenBank/DDBJ whole genome shotgun (WGS) entry which is preliminary data.</text>
</comment>
<feature type="compositionally biased region" description="Low complexity" evidence="16">
    <location>
        <begin position="59"/>
        <end position="74"/>
    </location>
</feature>
<evidence type="ECO:0000256" key="15">
    <source>
        <dbReference type="ARBA" id="ARBA00048494"/>
    </source>
</evidence>
<keyword evidence="10" id="KW-0170">Cobalt</keyword>
<dbReference type="SUPFAM" id="SSF88713">
    <property type="entry name" value="Glycoside hydrolase/deacetylase"/>
    <property type="match status" value="1"/>
</dbReference>
<dbReference type="PROSITE" id="PS51677">
    <property type="entry name" value="NODB"/>
    <property type="match status" value="1"/>
</dbReference>
<evidence type="ECO:0000256" key="16">
    <source>
        <dbReference type="SAM" id="MobiDB-lite"/>
    </source>
</evidence>
<comment type="subcellular location">
    <subcellularLocation>
        <location evidence="2">Cell membrane</location>
        <topology evidence="2">Lipid-anchor</topology>
        <topology evidence="2">GPI-anchor</topology>
    </subcellularLocation>
</comment>
<evidence type="ECO:0000256" key="12">
    <source>
        <dbReference type="ARBA" id="ARBA00023316"/>
    </source>
</evidence>
<keyword evidence="6" id="KW-0378">Hydrolase</keyword>
<protein>
    <recommendedName>
        <fullName evidence="14">chitin deacetylase</fullName>
        <ecNumber evidence="14">3.5.1.41</ecNumber>
    </recommendedName>
</protein>
<sequence length="470" mass="49272">MKLEALAALFSLLTAANAHEGAFGRHAALAHKRQATTSATAAASSSSASGLSAATTAATPASSAAPSVTTLPTTGSDPAQTANNGIPALSEITSGMPTGTIWTASTTYTAGASPTALKGAPALPSAFVFSPTDWPPMDKIPPTDSPQVQEWMKELDGHDIPDIRPTLDNTCGGDPEAAAQAEERGWWTCGGWTDANDITVCPDKLTWGISFDDGPGPYTGLYLDEKDLAATFFVVGSRCIERPQLLVEEHMAGHEISVHTWSHHALTTMTNEQIVAELGWTRHAIQTILGVTPVTFRAPFGDIDNRVRAIANAMNLRSIIWTRYNGFAYDTNDWKVAGGVVSPTDQMATFDSILGNATLMDNGFIVLEHDLYEQTVDLAIGYTLPAAQSHSPAFTLKSIGECQNIPLTDMYLETTTNKTVAAKSSNSTTSSSTTTPKGAASTGSDSSASSFAIPALSAVFAAALGSSLLL</sequence>
<evidence type="ECO:0000256" key="14">
    <source>
        <dbReference type="ARBA" id="ARBA00024056"/>
    </source>
</evidence>
<keyword evidence="4" id="KW-0325">Glycoprotein</keyword>
<feature type="region of interest" description="Disordered" evidence="16">
    <location>
        <begin position="422"/>
        <end position="444"/>
    </location>
</feature>
<dbReference type="PANTHER" id="PTHR10587:SF133">
    <property type="entry name" value="CHITIN DEACETYLASE 1-RELATED"/>
    <property type="match status" value="1"/>
</dbReference>
<evidence type="ECO:0000256" key="6">
    <source>
        <dbReference type="ARBA" id="ARBA00022801"/>
    </source>
</evidence>
<evidence type="ECO:0000256" key="2">
    <source>
        <dbReference type="ARBA" id="ARBA00004609"/>
    </source>
</evidence>
<evidence type="ECO:0000256" key="13">
    <source>
        <dbReference type="ARBA" id="ARBA00023326"/>
    </source>
</evidence>
<evidence type="ECO:0000313" key="19">
    <source>
        <dbReference type="EMBL" id="KAK7685688.1"/>
    </source>
</evidence>
<evidence type="ECO:0000256" key="17">
    <source>
        <dbReference type="SAM" id="SignalP"/>
    </source>
</evidence>
<dbReference type="GO" id="GO:0000272">
    <property type="term" value="P:polysaccharide catabolic process"/>
    <property type="evidence" value="ECO:0007669"/>
    <property type="project" value="UniProtKB-KW"/>
</dbReference>
<evidence type="ECO:0000256" key="9">
    <source>
        <dbReference type="ARBA" id="ARBA00023277"/>
    </source>
</evidence>
<dbReference type="PANTHER" id="PTHR10587">
    <property type="entry name" value="GLYCOSYL TRANSFERASE-RELATED"/>
    <property type="match status" value="1"/>
</dbReference>
<evidence type="ECO:0000313" key="20">
    <source>
        <dbReference type="Proteomes" id="UP001385951"/>
    </source>
</evidence>